<dbReference type="PANTHER" id="PTHR10098">
    <property type="entry name" value="RAPSYN-RELATED"/>
    <property type="match status" value="1"/>
</dbReference>
<evidence type="ECO:0000259" key="1">
    <source>
        <dbReference type="Pfam" id="PF12770"/>
    </source>
</evidence>
<dbReference type="Pfam" id="PF12770">
    <property type="entry name" value="CHAT"/>
    <property type="match status" value="1"/>
</dbReference>
<evidence type="ECO:0000313" key="2">
    <source>
        <dbReference type="EMBL" id="RGX96225.1"/>
    </source>
</evidence>
<organism evidence="2 3">
    <name type="scientific">Segatella copri</name>
    <dbReference type="NCBI Taxonomy" id="165179"/>
    <lineage>
        <taxon>Bacteria</taxon>
        <taxon>Pseudomonadati</taxon>
        <taxon>Bacteroidota</taxon>
        <taxon>Bacteroidia</taxon>
        <taxon>Bacteroidales</taxon>
        <taxon>Prevotellaceae</taxon>
        <taxon>Segatella</taxon>
    </lineage>
</organism>
<dbReference type="AlphaFoldDB" id="A0AA92UP48"/>
<reference evidence="2 3" key="1">
    <citation type="submission" date="2018-08" db="EMBL/GenBank/DDBJ databases">
        <title>A genome reference for cultivated species of the human gut microbiota.</title>
        <authorList>
            <person name="Zou Y."/>
            <person name="Xue W."/>
            <person name="Luo G."/>
        </authorList>
    </citation>
    <scope>NUCLEOTIDE SEQUENCE [LARGE SCALE GENOMIC DNA]</scope>
    <source>
        <strain evidence="2 3">OF03-3</strain>
    </source>
</reference>
<feature type="domain" description="CHAT" evidence="1">
    <location>
        <begin position="510"/>
        <end position="818"/>
    </location>
</feature>
<evidence type="ECO:0000313" key="3">
    <source>
        <dbReference type="Proteomes" id="UP000285604"/>
    </source>
</evidence>
<comment type="caution">
    <text evidence="2">The sequence shown here is derived from an EMBL/GenBank/DDBJ whole genome shotgun (WGS) entry which is preliminary data.</text>
</comment>
<protein>
    <submittedName>
        <fullName evidence="2">CHAT domain-containing protein</fullName>
    </submittedName>
</protein>
<dbReference type="InterPro" id="IPR024983">
    <property type="entry name" value="CHAT_dom"/>
</dbReference>
<dbReference type="Proteomes" id="UP000285604">
    <property type="component" value="Unassembled WGS sequence"/>
</dbReference>
<proteinExistence type="predicted"/>
<gene>
    <name evidence="2" type="ORF">DXA63_05910</name>
</gene>
<name>A0AA92UP48_9BACT</name>
<accession>A0AA92UP48</accession>
<dbReference type="EMBL" id="QSCI01000017">
    <property type="protein sequence ID" value="RGX96225.1"/>
    <property type="molecule type" value="Genomic_DNA"/>
</dbReference>
<sequence length="819" mass="92842">MYEIMRRFVFLFIMLIICASAYCQNLKELQSKVNTLVLQGRYQLALDEIEKDWGSIDILQNDSEELFIIAFYKSYCLIALSDYDSADTFITKLSDQIIAWEPSKQRNEYLATLDYLRGTLYLSMNNFSGANRLLMSSKSYFDYESRFGNAYVNVLFTLASVKLALGQKLMAKLYIDEANDILSKTSKSSSLGAYSITLVNLYDEIGKRENAISLLESELQNLTPDVAQNTILQIKIALAYFYAQEKKYQQAFDLVSNIEYGDNLILYELKASLSYLLKKGNVSQKIQDYNNKMMRQSYSLASHFADIEFEDYWASLSMVSLSVNGILVNSFFQGHKGSIDKKEIIDTYNYLLFLKNFVLVNKLAISERIKNDTEAAALSSQASGLYQELNDPHLSKDSVGGIKNQLRLLDKKMKSLVSNSLSGFSTVSFPTFVSLKQNLREDEVMLDFFPYYEFISYDTYHVYYAVSITTKESQVPKFLKLSSVEQIDELLRNSKLYDAKNLVFYSEIWKKIERYISKEKKILISPTLNLNKVNFGAISCGAKRLGDVYQLASISTLNSLFQRDCVKDSAKKSIALFGGIDYDASISVNKKNVQDTSKTKLDRSGFDYLPETLNEVTDISDLLAGVMNTTVYSGQKATESQFKLLSRHSPSVIHISTHGFYLKGKGLKAPFFKNLSLSSKITYKMSKCGLLFSGANNAWNGIYAQDVEEDCILTAAEVEKMDLSNTELVVLSACDTGLGDCESIDGVYGLSRAFKIAGAHTIVMTLWKVNDLVTKEFMCEFYGQIKEGLEYHEAFRIAQKKLRLKYQDPLLWAPFVIID</sequence>